<dbReference type="RefSeq" id="XP_004037018.1">
    <property type="nucleotide sequence ID" value="XM_004036970.1"/>
</dbReference>
<dbReference type="PANTHER" id="PTHR24356:SF374">
    <property type="entry name" value="PROTEIN KINASE DOMAIN-CONTAINING PROTEIN"/>
    <property type="match status" value="1"/>
</dbReference>
<evidence type="ECO:0000256" key="5">
    <source>
        <dbReference type="ARBA" id="ARBA00022777"/>
    </source>
</evidence>
<dbReference type="InterPro" id="IPR050236">
    <property type="entry name" value="Ser_Thr_kinase_AGC"/>
</dbReference>
<dbReference type="GeneID" id="14909211"/>
<comment type="catalytic activity">
    <reaction evidence="7">
        <text>L-threonyl-[protein] + ATP = O-phospho-L-threonyl-[protein] + ADP + H(+)</text>
        <dbReference type="Rhea" id="RHEA:46608"/>
        <dbReference type="Rhea" id="RHEA-COMP:11060"/>
        <dbReference type="Rhea" id="RHEA-COMP:11605"/>
        <dbReference type="ChEBI" id="CHEBI:15378"/>
        <dbReference type="ChEBI" id="CHEBI:30013"/>
        <dbReference type="ChEBI" id="CHEBI:30616"/>
        <dbReference type="ChEBI" id="CHEBI:61977"/>
        <dbReference type="ChEBI" id="CHEBI:456216"/>
        <dbReference type="EC" id="2.7.11.1"/>
    </reaction>
</comment>
<keyword evidence="5 12" id="KW-0418">Kinase</keyword>
<dbReference type="PROSITE" id="PS51285">
    <property type="entry name" value="AGC_KINASE_CTER"/>
    <property type="match status" value="1"/>
</dbReference>
<sequence length="379" mass="44815">MKLVKKKNYFYIKIFQTNILFFFFFLIKIIFFTNKNVNIEVLSPKQLFLYNSNWQRWIWKGYLVLKNKIYIINQIKVWKVEYLKNKQFYALKEMQKAKVINKKSVNSVMNERQLLSGLSHPFLINMLYAFQDRQSLYLVMDLLTGGDLRYHISSRRKFTEQQTKFFTACIIIGLEYLHSNGIIHRDIKPENIVFDSMGYLRITDLGIARIWKPDNSQDTSGTPGYMAPEVMCRQNHGVAVDYYALGIIVYECMIGKRPYVGKSRQEIRDQILAKQVQLKKSDVPEGWTLEAADFANRLIQRKPANRLGLNGPQEVKNHPWFKGFPWQKLLDKQLTPQFIPNIDQQNFISDNRNDSIDENCQQTQILLRRNSIQVFWILI</sequence>
<keyword evidence="9" id="KW-0812">Transmembrane</keyword>
<evidence type="ECO:0000313" key="13">
    <source>
        <dbReference type="Proteomes" id="UP000008983"/>
    </source>
</evidence>
<keyword evidence="4" id="KW-0547">Nucleotide-binding</keyword>
<dbReference type="eggNOG" id="KOG0598">
    <property type="taxonomic scope" value="Eukaryota"/>
</dbReference>
<dbReference type="GO" id="GO:0106310">
    <property type="term" value="F:protein serine kinase activity"/>
    <property type="evidence" value="ECO:0007669"/>
    <property type="project" value="RHEA"/>
</dbReference>
<feature type="transmembrane region" description="Helical" evidence="9">
    <location>
        <begin position="12"/>
        <end position="32"/>
    </location>
</feature>
<comment type="catalytic activity">
    <reaction evidence="8">
        <text>L-seryl-[protein] + ATP = O-phospho-L-seryl-[protein] + ADP + H(+)</text>
        <dbReference type="Rhea" id="RHEA:17989"/>
        <dbReference type="Rhea" id="RHEA-COMP:9863"/>
        <dbReference type="Rhea" id="RHEA-COMP:11604"/>
        <dbReference type="ChEBI" id="CHEBI:15378"/>
        <dbReference type="ChEBI" id="CHEBI:29999"/>
        <dbReference type="ChEBI" id="CHEBI:30616"/>
        <dbReference type="ChEBI" id="CHEBI:83421"/>
        <dbReference type="ChEBI" id="CHEBI:456216"/>
        <dbReference type="EC" id="2.7.11.1"/>
    </reaction>
</comment>
<evidence type="ECO:0000256" key="4">
    <source>
        <dbReference type="ARBA" id="ARBA00022741"/>
    </source>
</evidence>
<keyword evidence="9" id="KW-0472">Membrane</keyword>
<dbReference type="Gene3D" id="3.30.200.20">
    <property type="entry name" value="Phosphorylase Kinase, domain 1"/>
    <property type="match status" value="1"/>
</dbReference>
<dbReference type="InterPro" id="IPR011009">
    <property type="entry name" value="Kinase-like_dom_sf"/>
</dbReference>
<evidence type="ECO:0000256" key="7">
    <source>
        <dbReference type="ARBA" id="ARBA00047899"/>
    </source>
</evidence>
<dbReference type="InParanoid" id="G0QP17"/>
<dbReference type="Pfam" id="PF00069">
    <property type="entry name" value="Pkinase"/>
    <property type="match status" value="1"/>
</dbReference>
<accession>G0QP17</accession>
<evidence type="ECO:0000313" key="12">
    <source>
        <dbReference type="EMBL" id="EGR33032.1"/>
    </source>
</evidence>
<evidence type="ECO:0000256" key="9">
    <source>
        <dbReference type="SAM" id="Phobius"/>
    </source>
</evidence>
<dbReference type="SUPFAM" id="SSF56112">
    <property type="entry name" value="Protein kinase-like (PK-like)"/>
    <property type="match status" value="1"/>
</dbReference>
<dbReference type="SMART" id="SM00220">
    <property type="entry name" value="S_TKc"/>
    <property type="match status" value="1"/>
</dbReference>
<dbReference type="PROSITE" id="PS50011">
    <property type="entry name" value="PROTEIN_KINASE_DOM"/>
    <property type="match status" value="1"/>
</dbReference>
<organism evidence="12 13">
    <name type="scientific">Ichthyophthirius multifiliis</name>
    <name type="common">White spot disease agent</name>
    <name type="synonym">Ich</name>
    <dbReference type="NCBI Taxonomy" id="5932"/>
    <lineage>
        <taxon>Eukaryota</taxon>
        <taxon>Sar</taxon>
        <taxon>Alveolata</taxon>
        <taxon>Ciliophora</taxon>
        <taxon>Intramacronucleata</taxon>
        <taxon>Oligohymenophorea</taxon>
        <taxon>Hymenostomatida</taxon>
        <taxon>Ophryoglenina</taxon>
        <taxon>Ichthyophthirius</taxon>
    </lineage>
</organism>
<evidence type="ECO:0000259" key="10">
    <source>
        <dbReference type="PROSITE" id="PS50011"/>
    </source>
</evidence>
<keyword evidence="3 12" id="KW-0808">Transferase</keyword>
<dbReference type="FunFam" id="1.10.510.10:FF:000454">
    <property type="entry name" value="Uncharacterized protein"/>
    <property type="match status" value="1"/>
</dbReference>
<dbReference type="PANTHER" id="PTHR24356">
    <property type="entry name" value="SERINE/THREONINE-PROTEIN KINASE"/>
    <property type="match status" value="1"/>
</dbReference>
<evidence type="ECO:0000256" key="6">
    <source>
        <dbReference type="ARBA" id="ARBA00022840"/>
    </source>
</evidence>
<dbReference type="EMBL" id="GL983518">
    <property type="protein sequence ID" value="EGR33032.1"/>
    <property type="molecule type" value="Genomic_DNA"/>
</dbReference>
<feature type="domain" description="Protein kinase" evidence="10">
    <location>
        <begin position="63"/>
        <end position="321"/>
    </location>
</feature>
<keyword evidence="6" id="KW-0067">ATP-binding</keyword>
<reference evidence="12 13" key="1">
    <citation type="submission" date="2011-07" db="EMBL/GenBank/DDBJ databases">
        <authorList>
            <person name="Coyne R."/>
            <person name="Brami D."/>
            <person name="Johnson J."/>
            <person name="Hostetler J."/>
            <person name="Hannick L."/>
            <person name="Clark T."/>
            <person name="Cassidy-Hanley D."/>
            <person name="Inman J."/>
        </authorList>
    </citation>
    <scope>NUCLEOTIDE SEQUENCE [LARGE SCALE GENOMIC DNA]</scope>
    <source>
        <strain evidence="12 13">G5</strain>
    </source>
</reference>
<gene>
    <name evidence="12" type="ORF">IMG5_063180</name>
</gene>
<evidence type="ECO:0000259" key="11">
    <source>
        <dbReference type="PROSITE" id="PS51285"/>
    </source>
</evidence>
<dbReference type="OrthoDB" id="354826at2759"/>
<evidence type="ECO:0000256" key="2">
    <source>
        <dbReference type="ARBA" id="ARBA00022527"/>
    </source>
</evidence>
<dbReference type="InterPro" id="IPR008271">
    <property type="entry name" value="Ser/Thr_kinase_AS"/>
</dbReference>
<proteinExistence type="predicted"/>
<name>G0QP17_ICHMU</name>
<dbReference type="GO" id="GO:0004674">
    <property type="term" value="F:protein serine/threonine kinase activity"/>
    <property type="evidence" value="ECO:0007669"/>
    <property type="project" value="UniProtKB-KW"/>
</dbReference>
<keyword evidence="9" id="KW-1133">Transmembrane helix</keyword>
<feature type="domain" description="AGC-kinase C-terminal" evidence="11">
    <location>
        <begin position="322"/>
        <end position="379"/>
    </location>
</feature>
<evidence type="ECO:0000256" key="1">
    <source>
        <dbReference type="ARBA" id="ARBA00012513"/>
    </source>
</evidence>
<dbReference type="GO" id="GO:0005524">
    <property type="term" value="F:ATP binding"/>
    <property type="evidence" value="ECO:0007669"/>
    <property type="project" value="UniProtKB-KW"/>
</dbReference>
<dbReference type="Proteomes" id="UP000008983">
    <property type="component" value="Unassembled WGS sequence"/>
</dbReference>
<dbReference type="GO" id="GO:0035556">
    <property type="term" value="P:intracellular signal transduction"/>
    <property type="evidence" value="ECO:0007669"/>
    <property type="project" value="TreeGrafter"/>
</dbReference>
<keyword evidence="2" id="KW-0723">Serine/threonine-protein kinase</keyword>
<keyword evidence="13" id="KW-1185">Reference proteome</keyword>
<protein>
    <recommendedName>
        <fullName evidence="1">non-specific serine/threonine protein kinase</fullName>
        <ecNumber evidence="1">2.7.11.1</ecNumber>
    </recommendedName>
</protein>
<dbReference type="EC" id="2.7.11.1" evidence="1"/>
<dbReference type="InterPro" id="IPR000719">
    <property type="entry name" value="Prot_kinase_dom"/>
</dbReference>
<evidence type="ECO:0000256" key="3">
    <source>
        <dbReference type="ARBA" id="ARBA00022679"/>
    </source>
</evidence>
<dbReference type="PROSITE" id="PS00108">
    <property type="entry name" value="PROTEIN_KINASE_ST"/>
    <property type="match status" value="1"/>
</dbReference>
<dbReference type="Gene3D" id="1.10.510.10">
    <property type="entry name" value="Transferase(Phosphotransferase) domain 1"/>
    <property type="match status" value="1"/>
</dbReference>
<dbReference type="OMA" id="QIGFLNY"/>
<dbReference type="AlphaFoldDB" id="G0QP17"/>
<dbReference type="InterPro" id="IPR000961">
    <property type="entry name" value="AGC-kinase_C"/>
</dbReference>
<evidence type="ECO:0000256" key="8">
    <source>
        <dbReference type="ARBA" id="ARBA00048679"/>
    </source>
</evidence>
<dbReference type="STRING" id="857967.G0QP17"/>